<dbReference type="PANTHER" id="PTHR43654">
    <property type="entry name" value="GLUTAMATE 5-KINASE"/>
    <property type="match status" value="1"/>
</dbReference>
<keyword evidence="2 8" id="KW-0028">Amino-acid biosynthesis</keyword>
<keyword evidence="4 8" id="KW-0808">Transferase</keyword>
<sequence>MTTFSARRIVLKIGSSSLNHSRGGLDEEAIAEVVDVIAALKQSGIECILVTSGAVAAGMGELRLHTRPRDLAGKQAVAAVGQGVLIEKYAQNLERHGLVGAQILLSRIDLAEASRYHNAQNTLEKLLRLQVVPIINENDTVAIEELCFGDNDSLSALVAGLVHADLLVILTDVDGLYTANPKKDSSAQLIEEVADISAVEMMAGGAGSILGTGGMLTKLRAAKIATRFGIGMLLLNFTRIGELVELNEGQGARGTYFHPVKHRLAGRKRWIAYAGLSEGSIQIDDGAVKALVKEGKSLLAKGIKSTEGTWERKEIVRILNLVGDEVARGVIELSRHEVELVKGLHSEKMQELIPDSSGEEVVHRDNMTLMMDSV</sequence>
<gene>
    <name evidence="8 10" type="primary">proB</name>
    <name evidence="10" type="ORF">DEAC_c15620</name>
</gene>
<dbReference type="HAMAP" id="MF_00456">
    <property type="entry name" value="ProB"/>
    <property type="match status" value="1"/>
</dbReference>
<evidence type="ECO:0000256" key="7">
    <source>
        <dbReference type="ARBA" id="ARBA00022840"/>
    </source>
</evidence>
<feature type="binding site" evidence="8">
    <location>
        <begin position="171"/>
        <end position="172"/>
    </location>
    <ligand>
        <name>ATP</name>
        <dbReference type="ChEBI" id="CHEBI:30616"/>
    </ligand>
</feature>
<comment type="pathway">
    <text evidence="8">Amino-acid biosynthesis; L-proline biosynthesis; L-glutamate 5-semialdehyde from L-glutamate: step 1/2.</text>
</comment>
<dbReference type="InterPro" id="IPR001048">
    <property type="entry name" value="Asp/Glu/Uridylate_kinase"/>
</dbReference>
<dbReference type="GO" id="GO:0055129">
    <property type="term" value="P:L-proline biosynthetic process"/>
    <property type="evidence" value="ECO:0007669"/>
    <property type="project" value="UniProtKB-UniRule"/>
</dbReference>
<dbReference type="Gene3D" id="2.30.130.10">
    <property type="entry name" value="PUA domain"/>
    <property type="match status" value="1"/>
</dbReference>
<dbReference type="GO" id="GO:0005829">
    <property type="term" value="C:cytosol"/>
    <property type="evidence" value="ECO:0007669"/>
    <property type="project" value="TreeGrafter"/>
</dbReference>
<evidence type="ECO:0000313" key="11">
    <source>
        <dbReference type="Proteomes" id="UP000036356"/>
    </source>
</evidence>
<dbReference type="SMART" id="SM00359">
    <property type="entry name" value="PUA"/>
    <property type="match status" value="1"/>
</dbReference>
<keyword evidence="11" id="KW-1185">Reference proteome</keyword>
<comment type="function">
    <text evidence="8">Catalyzes the transfer of a phosphate group to glutamate to form L-glutamate 5-phosphate.</text>
</comment>
<keyword evidence="6 8" id="KW-0418">Kinase</keyword>
<dbReference type="EC" id="2.7.2.11" evidence="8"/>
<feature type="binding site" evidence="8">
    <location>
        <position position="52"/>
    </location>
    <ligand>
        <name>substrate</name>
    </ligand>
</feature>
<dbReference type="InterPro" id="IPR011529">
    <property type="entry name" value="Glu_5kinase"/>
</dbReference>
<feature type="binding site" evidence="8">
    <location>
        <position position="151"/>
    </location>
    <ligand>
        <name>substrate</name>
    </ligand>
</feature>
<dbReference type="Pfam" id="PF01472">
    <property type="entry name" value="PUA"/>
    <property type="match status" value="1"/>
</dbReference>
<dbReference type="InterPro" id="IPR005715">
    <property type="entry name" value="Glu_5kinase/COase_Synthase"/>
</dbReference>
<dbReference type="EMBL" id="LDZY01000005">
    <property type="protein sequence ID" value="KLU66163.1"/>
    <property type="molecule type" value="Genomic_DNA"/>
</dbReference>
<evidence type="ECO:0000256" key="5">
    <source>
        <dbReference type="ARBA" id="ARBA00022741"/>
    </source>
</evidence>
<evidence type="ECO:0000259" key="9">
    <source>
        <dbReference type="SMART" id="SM00359"/>
    </source>
</evidence>
<reference evidence="10 11" key="1">
    <citation type="submission" date="2015-06" db="EMBL/GenBank/DDBJ databases">
        <title>Draft genome of the moderately acidophilic sulfate reducer Candidatus Desulfosporosinus acididurans strain M1.</title>
        <authorList>
            <person name="Poehlein A."/>
            <person name="Petzsch P."/>
            <person name="Johnson B.D."/>
            <person name="Schloemann M."/>
            <person name="Daniel R."/>
            <person name="Muehling M."/>
        </authorList>
    </citation>
    <scope>NUCLEOTIDE SEQUENCE [LARGE SCALE GENOMIC DNA]</scope>
    <source>
        <strain evidence="10 11">M1</strain>
    </source>
</reference>
<dbReference type="InterPro" id="IPR001057">
    <property type="entry name" value="Glu/AcGlu_kinase"/>
</dbReference>
<comment type="subcellular location">
    <subcellularLocation>
        <location evidence="8">Cytoplasm</location>
    </subcellularLocation>
</comment>
<dbReference type="RefSeq" id="WP_047809465.1">
    <property type="nucleotide sequence ID" value="NZ_LDZY01000005.1"/>
</dbReference>
<name>A0A0J1FT65_9FIRM</name>
<feature type="binding site" evidence="8">
    <location>
        <begin position="212"/>
        <end position="218"/>
    </location>
    <ligand>
        <name>ATP</name>
        <dbReference type="ChEBI" id="CHEBI:30616"/>
    </ligand>
</feature>
<feature type="binding site" evidence="8">
    <location>
        <position position="12"/>
    </location>
    <ligand>
        <name>ATP</name>
        <dbReference type="ChEBI" id="CHEBI:30616"/>
    </ligand>
</feature>
<evidence type="ECO:0000313" key="10">
    <source>
        <dbReference type="EMBL" id="KLU66163.1"/>
    </source>
</evidence>
<dbReference type="NCBIfam" id="TIGR01027">
    <property type="entry name" value="proB"/>
    <property type="match status" value="1"/>
</dbReference>
<evidence type="ECO:0000256" key="6">
    <source>
        <dbReference type="ARBA" id="ARBA00022777"/>
    </source>
</evidence>
<organism evidence="10 11">
    <name type="scientific">Desulfosporosinus acididurans</name>
    <dbReference type="NCBI Taxonomy" id="476652"/>
    <lineage>
        <taxon>Bacteria</taxon>
        <taxon>Bacillati</taxon>
        <taxon>Bacillota</taxon>
        <taxon>Clostridia</taxon>
        <taxon>Eubacteriales</taxon>
        <taxon>Desulfitobacteriaceae</taxon>
        <taxon>Desulfosporosinus</taxon>
    </lineage>
</organism>
<keyword evidence="1 8" id="KW-0963">Cytoplasm</keyword>
<dbReference type="PIRSF" id="PIRSF000729">
    <property type="entry name" value="GK"/>
    <property type="match status" value="1"/>
</dbReference>
<dbReference type="InterPro" id="IPR015947">
    <property type="entry name" value="PUA-like_sf"/>
</dbReference>
<evidence type="ECO:0000256" key="8">
    <source>
        <dbReference type="HAMAP-Rule" id="MF_00456"/>
    </source>
</evidence>
<comment type="caution">
    <text evidence="10">The sequence shown here is derived from an EMBL/GenBank/DDBJ whole genome shotgun (WGS) entry which is preliminary data.</text>
</comment>
<dbReference type="PRINTS" id="PR00474">
    <property type="entry name" value="GLU5KINASE"/>
</dbReference>
<proteinExistence type="inferred from homology"/>
<dbReference type="GO" id="GO:0005524">
    <property type="term" value="F:ATP binding"/>
    <property type="evidence" value="ECO:0007669"/>
    <property type="project" value="UniProtKB-KW"/>
</dbReference>
<keyword evidence="7 8" id="KW-0067">ATP-binding</keyword>
<dbReference type="InterPro" id="IPR002478">
    <property type="entry name" value="PUA"/>
</dbReference>
<protein>
    <recommendedName>
        <fullName evidence="8">Glutamate 5-kinase</fullName>
        <ecNumber evidence="8">2.7.2.11</ecNumber>
    </recommendedName>
    <alternativeName>
        <fullName evidence="8">Gamma-glutamyl kinase</fullName>
        <shortName evidence="8">GK</shortName>
    </alternativeName>
</protein>
<dbReference type="InterPro" id="IPR041739">
    <property type="entry name" value="G5K_ProB"/>
</dbReference>
<evidence type="ECO:0000256" key="3">
    <source>
        <dbReference type="ARBA" id="ARBA00022650"/>
    </source>
</evidence>
<evidence type="ECO:0000256" key="2">
    <source>
        <dbReference type="ARBA" id="ARBA00022605"/>
    </source>
</evidence>
<dbReference type="InterPro" id="IPR036974">
    <property type="entry name" value="PUA_sf"/>
</dbReference>
<dbReference type="UniPathway" id="UPA00098">
    <property type="reaction ID" value="UER00359"/>
</dbReference>
<dbReference type="GO" id="GO:0004349">
    <property type="term" value="F:glutamate 5-kinase activity"/>
    <property type="evidence" value="ECO:0007669"/>
    <property type="project" value="UniProtKB-UniRule"/>
</dbReference>
<dbReference type="SUPFAM" id="SSF88697">
    <property type="entry name" value="PUA domain-like"/>
    <property type="match status" value="1"/>
</dbReference>
<keyword evidence="3 8" id="KW-0641">Proline biosynthesis</keyword>
<dbReference type="SUPFAM" id="SSF53633">
    <property type="entry name" value="Carbamate kinase-like"/>
    <property type="match status" value="1"/>
</dbReference>
<dbReference type="Gene3D" id="3.40.1160.10">
    <property type="entry name" value="Acetylglutamate kinase-like"/>
    <property type="match status" value="1"/>
</dbReference>
<feature type="binding site" evidence="8">
    <location>
        <position position="139"/>
    </location>
    <ligand>
        <name>substrate</name>
    </ligand>
</feature>
<dbReference type="AlphaFoldDB" id="A0A0J1FT65"/>
<evidence type="ECO:0000256" key="1">
    <source>
        <dbReference type="ARBA" id="ARBA00022490"/>
    </source>
</evidence>
<dbReference type="PANTHER" id="PTHR43654:SF1">
    <property type="entry name" value="ISOPENTENYL PHOSPHATE KINASE"/>
    <property type="match status" value="1"/>
</dbReference>
<dbReference type="GO" id="GO:0003723">
    <property type="term" value="F:RNA binding"/>
    <property type="evidence" value="ECO:0007669"/>
    <property type="project" value="InterPro"/>
</dbReference>
<comment type="catalytic activity">
    <reaction evidence="8">
        <text>L-glutamate + ATP = L-glutamyl 5-phosphate + ADP</text>
        <dbReference type="Rhea" id="RHEA:14877"/>
        <dbReference type="ChEBI" id="CHEBI:29985"/>
        <dbReference type="ChEBI" id="CHEBI:30616"/>
        <dbReference type="ChEBI" id="CHEBI:58274"/>
        <dbReference type="ChEBI" id="CHEBI:456216"/>
        <dbReference type="EC" id="2.7.2.11"/>
    </reaction>
</comment>
<dbReference type="PROSITE" id="PS50890">
    <property type="entry name" value="PUA"/>
    <property type="match status" value="1"/>
</dbReference>
<evidence type="ECO:0000256" key="4">
    <source>
        <dbReference type="ARBA" id="ARBA00022679"/>
    </source>
</evidence>
<comment type="similarity">
    <text evidence="8">Belongs to the glutamate 5-kinase family.</text>
</comment>
<dbReference type="InterPro" id="IPR019797">
    <property type="entry name" value="Glutamate_5-kinase_CS"/>
</dbReference>
<feature type="domain" description="PUA" evidence="9">
    <location>
        <begin position="279"/>
        <end position="362"/>
    </location>
</feature>
<dbReference type="FunFam" id="3.40.1160.10:FF:000018">
    <property type="entry name" value="Glutamate 5-kinase"/>
    <property type="match status" value="1"/>
</dbReference>
<dbReference type="Proteomes" id="UP000036356">
    <property type="component" value="Unassembled WGS sequence"/>
</dbReference>
<accession>A0A0J1FT65</accession>
<dbReference type="Pfam" id="PF00696">
    <property type="entry name" value="AA_kinase"/>
    <property type="match status" value="1"/>
</dbReference>
<dbReference type="PROSITE" id="PS00902">
    <property type="entry name" value="GLUTAMATE_5_KINASE"/>
    <property type="match status" value="1"/>
</dbReference>
<keyword evidence="5 8" id="KW-0547">Nucleotide-binding</keyword>
<dbReference type="PATRIC" id="fig|476652.3.peg.1615"/>
<dbReference type="CDD" id="cd04242">
    <property type="entry name" value="AAK_G5K_ProB"/>
    <property type="match status" value="1"/>
</dbReference>
<dbReference type="InterPro" id="IPR036393">
    <property type="entry name" value="AceGlu_kinase-like_sf"/>
</dbReference>
<dbReference type="STRING" id="476652.DEAC_c15620"/>
<dbReference type="CDD" id="cd21157">
    <property type="entry name" value="PUA_G5K"/>
    <property type="match status" value="1"/>
</dbReference>